<dbReference type="InterPro" id="IPR036388">
    <property type="entry name" value="WH-like_DNA-bd_sf"/>
</dbReference>
<proteinExistence type="predicted"/>
<dbReference type="OrthoDB" id="9803878at2"/>
<protein>
    <recommendedName>
        <fullName evidence="3">Transposase</fullName>
    </recommendedName>
</protein>
<comment type="caution">
    <text evidence="1">The sequence shown here is derived from an EMBL/GenBank/DDBJ whole genome shotgun (WGS) entry which is preliminary data.</text>
</comment>
<accession>A0A2W7MPY6</accession>
<reference evidence="1 2" key="1">
    <citation type="submission" date="2018-06" db="EMBL/GenBank/DDBJ databases">
        <title>Genomic Encyclopedia of Archaeal and Bacterial Type Strains, Phase II (KMG-II): from individual species to whole genera.</title>
        <authorList>
            <person name="Goeker M."/>
        </authorList>
    </citation>
    <scope>NUCLEOTIDE SEQUENCE [LARGE SCALE GENOMIC DNA]</scope>
    <source>
        <strain evidence="1 2">DSM 22009</strain>
    </source>
</reference>
<keyword evidence="2" id="KW-1185">Reference proteome</keyword>
<sequence length="74" mass="8054">MGKATHMFSSAVHERAVRIVLDCDQVRHGSRWRAIVTLFGKVNCSASTLNAWSKKVDVGQRVGNSGDTGVKTKP</sequence>
<dbReference type="Proteomes" id="UP000248916">
    <property type="component" value="Unassembled WGS sequence"/>
</dbReference>
<gene>
    <name evidence="1" type="ORF">LX81_04367</name>
</gene>
<dbReference type="EMBL" id="QKZL01000061">
    <property type="protein sequence ID" value="PZX09918.1"/>
    <property type="molecule type" value="Genomic_DNA"/>
</dbReference>
<evidence type="ECO:0000313" key="1">
    <source>
        <dbReference type="EMBL" id="PZX09918.1"/>
    </source>
</evidence>
<dbReference type="RefSeq" id="WP_146259526.1">
    <property type="nucleotide sequence ID" value="NZ_QKZL01000061.1"/>
</dbReference>
<evidence type="ECO:0000313" key="2">
    <source>
        <dbReference type="Proteomes" id="UP000248916"/>
    </source>
</evidence>
<evidence type="ECO:0008006" key="3">
    <source>
        <dbReference type="Google" id="ProtNLM"/>
    </source>
</evidence>
<dbReference type="Gene3D" id="1.10.10.10">
    <property type="entry name" value="Winged helix-like DNA-binding domain superfamily/Winged helix DNA-binding domain"/>
    <property type="match status" value="1"/>
</dbReference>
<organism evidence="1 2">
    <name type="scientific">Palleronia aestuarii</name>
    <dbReference type="NCBI Taxonomy" id="568105"/>
    <lineage>
        <taxon>Bacteria</taxon>
        <taxon>Pseudomonadati</taxon>
        <taxon>Pseudomonadota</taxon>
        <taxon>Alphaproteobacteria</taxon>
        <taxon>Rhodobacterales</taxon>
        <taxon>Roseobacteraceae</taxon>
        <taxon>Palleronia</taxon>
    </lineage>
</organism>
<dbReference type="AlphaFoldDB" id="A0A2W7MPY6"/>
<name>A0A2W7MPY6_9RHOB</name>